<name>A0AA88MII4_CHASR</name>
<accession>A0AA88MII4</accession>
<organism evidence="2 3">
    <name type="scientific">Channa striata</name>
    <name type="common">Snakehead murrel</name>
    <name type="synonym">Ophicephalus striatus</name>
    <dbReference type="NCBI Taxonomy" id="64152"/>
    <lineage>
        <taxon>Eukaryota</taxon>
        <taxon>Metazoa</taxon>
        <taxon>Chordata</taxon>
        <taxon>Craniata</taxon>
        <taxon>Vertebrata</taxon>
        <taxon>Euteleostomi</taxon>
        <taxon>Actinopterygii</taxon>
        <taxon>Neopterygii</taxon>
        <taxon>Teleostei</taxon>
        <taxon>Neoteleostei</taxon>
        <taxon>Acanthomorphata</taxon>
        <taxon>Anabantaria</taxon>
        <taxon>Anabantiformes</taxon>
        <taxon>Channoidei</taxon>
        <taxon>Channidae</taxon>
        <taxon>Channa</taxon>
    </lineage>
</organism>
<dbReference type="AlphaFoldDB" id="A0AA88MII4"/>
<protein>
    <submittedName>
        <fullName evidence="2">Uncharacterized protein</fullName>
    </submittedName>
</protein>
<dbReference type="Proteomes" id="UP001187415">
    <property type="component" value="Unassembled WGS sequence"/>
</dbReference>
<feature type="region of interest" description="Disordered" evidence="1">
    <location>
        <begin position="251"/>
        <end position="275"/>
    </location>
</feature>
<dbReference type="EMBL" id="JAUPFM010000011">
    <property type="protein sequence ID" value="KAK2837915.1"/>
    <property type="molecule type" value="Genomic_DNA"/>
</dbReference>
<evidence type="ECO:0000313" key="2">
    <source>
        <dbReference type="EMBL" id="KAK2837915.1"/>
    </source>
</evidence>
<gene>
    <name evidence="2" type="ORF">Q5P01_015127</name>
</gene>
<proteinExistence type="predicted"/>
<keyword evidence="3" id="KW-1185">Reference proteome</keyword>
<sequence length="426" mass="45156">MPSKRKKNKRRMRRVQAQRRALEEQHATHPPVKASPGIAVMEVPKVEPKPVVKEPVAEPVPVEALELEPVVLEQTPSEAEVEVPPLVAEETPVIEMPPVEASVSEAAVVDEVETIIPVTEIEPPAEAPVVAPAETEVQTVDSAITTTETEQIHQVCKAETETEAEDLAEKDRVPELEVEVSVTDDTSTSEPTAGATEEPVVEARNTDHVSAEVEAAADTVVTEKVVEAVAAEIPEHDSGKEAVVCTAASADDRKDETGAEVMADASEAQAEPLTTAEDVPAQSLEIPVVPDAVPETPVEKADTPLTAVREAPAIQDVACAPAEDSVHTESVLPLKETVATSDTQTESVDGSRAEPEPEPVVATAEKMPIDTEQTCRDVLSEGPKPEICDTPCQTQLIVESAQLSSAETALETALNGHIVPEVSIEG</sequence>
<reference evidence="2" key="1">
    <citation type="submission" date="2023-07" db="EMBL/GenBank/DDBJ databases">
        <title>Chromosome-level Genome Assembly of Striped Snakehead (Channa striata).</title>
        <authorList>
            <person name="Liu H."/>
        </authorList>
    </citation>
    <scope>NUCLEOTIDE SEQUENCE</scope>
    <source>
        <strain evidence="2">Gz</strain>
        <tissue evidence="2">Muscle</tissue>
    </source>
</reference>
<comment type="caution">
    <text evidence="2">The sequence shown here is derived from an EMBL/GenBank/DDBJ whole genome shotgun (WGS) entry which is preliminary data.</text>
</comment>
<feature type="region of interest" description="Disordered" evidence="1">
    <location>
        <begin position="1"/>
        <end position="39"/>
    </location>
</feature>
<feature type="compositionally biased region" description="Basic residues" evidence="1">
    <location>
        <begin position="1"/>
        <end position="17"/>
    </location>
</feature>
<feature type="region of interest" description="Disordered" evidence="1">
    <location>
        <begin position="162"/>
        <end position="205"/>
    </location>
</feature>
<feature type="compositionally biased region" description="Polar residues" evidence="1">
    <location>
        <begin position="338"/>
        <end position="348"/>
    </location>
</feature>
<feature type="region of interest" description="Disordered" evidence="1">
    <location>
        <begin position="336"/>
        <end position="359"/>
    </location>
</feature>
<evidence type="ECO:0000313" key="3">
    <source>
        <dbReference type="Proteomes" id="UP001187415"/>
    </source>
</evidence>
<evidence type="ECO:0000256" key="1">
    <source>
        <dbReference type="SAM" id="MobiDB-lite"/>
    </source>
</evidence>